<dbReference type="Pfam" id="PF02732">
    <property type="entry name" value="ERCC4"/>
    <property type="match status" value="1"/>
</dbReference>
<proteinExistence type="predicted"/>
<dbReference type="OrthoDB" id="361020at2759"/>
<evidence type="ECO:0000256" key="5">
    <source>
        <dbReference type="SAM" id="MobiDB-lite"/>
    </source>
</evidence>
<dbReference type="GO" id="GO:0000724">
    <property type="term" value="P:double-strand break repair via homologous recombination"/>
    <property type="evidence" value="ECO:0007669"/>
    <property type="project" value="TreeGrafter"/>
</dbReference>
<evidence type="ECO:0000313" key="7">
    <source>
        <dbReference type="EMBL" id="GIQ81909.1"/>
    </source>
</evidence>
<dbReference type="GO" id="GO:0000014">
    <property type="term" value="F:single-stranded DNA endodeoxyribonuclease activity"/>
    <property type="evidence" value="ECO:0007669"/>
    <property type="project" value="TreeGrafter"/>
</dbReference>
<dbReference type="GO" id="GO:1901255">
    <property type="term" value="P:nucleotide-excision repair involved in interstrand cross-link repair"/>
    <property type="evidence" value="ECO:0007669"/>
    <property type="project" value="TreeGrafter"/>
</dbReference>
<reference evidence="7" key="1">
    <citation type="submission" date="2016-10" db="EMBL/GenBank/DDBJ databases">
        <authorList>
            <person name="Tanifuji G."/>
            <person name="Kume K."/>
            <person name="Nakayama T."/>
            <person name="Takabayashi S."/>
            <person name="Hashimoto T."/>
        </authorList>
    </citation>
    <scope>NUCLEOTIDE SEQUENCE</scope>
    <source>
        <strain evidence="7">NY0173</strain>
    </source>
</reference>
<comment type="caution">
    <text evidence="7">The sequence shown here is derived from an EMBL/GenBank/DDBJ whole genome shotgun (WGS) entry which is preliminary data.</text>
</comment>
<evidence type="ECO:0000256" key="3">
    <source>
        <dbReference type="ARBA" id="ARBA00023125"/>
    </source>
</evidence>
<dbReference type="EMBL" id="BDIP01000531">
    <property type="protein sequence ID" value="GIQ81909.1"/>
    <property type="molecule type" value="Genomic_DNA"/>
</dbReference>
<keyword evidence="4" id="KW-0234">DNA repair</keyword>
<dbReference type="Gene3D" id="3.40.50.10130">
    <property type="match status" value="1"/>
</dbReference>
<evidence type="ECO:0000256" key="4">
    <source>
        <dbReference type="ARBA" id="ARBA00023204"/>
    </source>
</evidence>
<keyword evidence="1" id="KW-0227">DNA damage</keyword>
<name>A0A9K3CRF6_9EUKA</name>
<keyword evidence="2" id="KW-0378">Hydrolase</keyword>
<protein>
    <recommendedName>
        <fullName evidence="6">ERCC4 domain-containing protein</fullName>
    </recommendedName>
</protein>
<evidence type="ECO:0000256" key="2">
    <source>
        <dbReference type="ARBA" id="ARBA00022801"/>
    </source>
</evidence>
<evidence type="ECO:0000259" key="6">
    <source>
        <dbReference type="SMART" id="SM00891"/>
    </source>
</evidence>
<dbReference type="GO" id="GO:0000712">
    <property type="term" value="P:resolution of meiotic recombination intermediates"/>
    <property type="evidence" value="ECO:0007669"/>
    <property type="project" value="TreeGrafter"/>
</dbReference>
<dbReference type="InterPro" id="IPR006166">
    <property type="entry name" value="ERCC4_domain"/>
</dbReference>
<dbReference type="GO" id="GO:0003697">
    <property type="term" value="F:single-stranded DNA binding"/>
    <property type="evidence" value="ECO:0007669"/>
    <property type="project" value="TreeGrafter"/>
</dbReference>
<feature type="region of interest" description="Disordered" evidence="5">
    <location>
        <begin position="25"/>
        <end position="98"/>
    </location>
</feature>
<dbReference type="PANTHER" id="PTHR10150:SF0">
    <property type="entry name" value="DNA REPAIR ENDONUCLEASE XPF"/>
    <property type="match status" value="1"/>
</dbReference>
<feature type="domain" description="ERCC4" evidence="6">
    <location>
        <begin position="541"/>
        <end position="620"/>
    </location>
</feature>
<dbReference type="Proteomes" id="UP000265618">
    <property type="component" value="Unassembled WGS sequence"/>
</dbReference>
<gene>
    <name evidence="7" type="ORF">KIPB_002951</name>
    <name evidence="8" type="ORF">KIPB_005738</name>
</gene>
<dbReference type="PANTHER" id="PTHR10150">
    <property type="entry name" value="DNA REPAIR ENDONUCLEASE XPF"/>
    <property type="match status" value="1"/>
</dbReference>
<feature type="compositionally biased region" description="Basic and acidic residues" evidence="5">
    <location>
        <begin position="40"/>
        <end position="53"/>
    </location>
</feature>
<evidence type="ECO:0000313" key="8">
    <source>
        <dbReference type="EMBL" id="GIQ84278.1"/>
    </source>
</evidence>
<dbReference type="SUPFAM" id="SSF52980">
    <property type="entry name" value="Restriction endonuclease-like"/>
    <property type="match status" value="1"/>
</dbReference>
<keyword evidence="9" id="KW-1185">Reference proteome</keyword>
<accession>A0A9K3CRF6</accession>
<feature type="compositionally biased region" description="Polar residues" evidence="5">
    <location>
        <begin position="25"/>
        <end position="37"/>
    </location>
</feature>
<sequence length="773" mass="84939">MSPEYVRDDSLLSTWLGLLTTPIRLTQSETTSASKPTSDAGRESKKGPKDDVSRYGSVCLSQPLSQSVSKGKGVSQKTEGEAGAVVPPDAKRAPDTTPTLSPVPLIKCISDAPSLFVYGNVTNLRSKDTLGTLYVDEITLLPRYDSTVDEALGHLSSGRKIRRVKVATTSRHSSIMAILRRLYVRECMAEVKKNASTLSLSQTHITNPKGVFKDPRARASFRKGSPSLNAVLDLANVLDLVTPVTFKYVVNSIRQLGKAHNDSFVRSEMGAELFSICNRRPGVDRRRQRVGEEGGMVVDMEEREREEEEERAELEATFGTNNILKATIRELVRPAEGPVALLTWGTVANEIGALLCDRESQTGLVGTDGALENTVNQVSDIASRPSMVTDMTQAIGRAWKQSLFQGDVNETVVRERESDRDPDRPRNPHALNHQIAILPTWSGNSKLYLYQELLSLRPSRVVMLAPSLHAVRAVERLSSQDIPDLEVVYIQASDAGPALEKSSIDLVNETAAFVHLSHPRKMGRERGTRRMNLQQDNTDVHVIIDSREMNSSLPTHLYALNTTISIRTLEIGDYIVNSACVERKTCADLVSSFMSGRLAKQVKQMIDTFEHCIILVEEPRSSEPSIIMPSSAQQASFVSRFTAFLQKYPVKVLWTEPGIPAAEMLLQLAKRHPFGTLTDGQSASVLDRVHGQLSSIDPSIARALDLVPGLADHDRQGIRQFGSLAEVIASDPTVLADTLGDKTAETISDFFSSAIEIPVSVRETMYSKTARGK</sequence>
<feature type="compositionally biased region" description="Polar residues" evidence="5">
    <location>
        <begin position="59"/>
        <end position="69"/>
    </location>
</feature>
<keyword evidence="3" id="KW-0238">DNA-binding</keyword>
<dbReference type="AlphaFoldDB" id="A0A9K3CRF6"/>
<organism evidence="7 9">
    <name type="scientific">Kipferlia bialata</name>
    <dbReference type="NCBI Taxonomy" id="797122"/>
    <lineage>
        <taxon>Eukaryota</taxon>
        <taxon>Metamonada</taxon>
        <taxon>Carpediemonas-like organisms</taxon>
        <taxon>Kipferlia</taxon>
    </lineage>
</organism>
<dbReference type="GO" id="GO:0000110">
    <property type="term" value="C:nucleotide-excision repair factor 1 complex"/>
    <property type="evidence" value="ECO:0007669"/>
    <property type="project" value="TreeGrafter"/>
</dbReference>
<dbReference type="SMART" id="SM00891">
    <property type="entry name" value="ERCC4"/>
    <property type="match status" value="1"/>
</dbReference>
<evidence type="ECO:0000256" key="1">
    <source>
        <dbReference type="ARBA" id="ARBA00022763"/>
    </source>
</evidence>
<dbReference type="GO" id="GO:0003684">
    <property type="term" value="F:damaged DNA binding"/>
    <property type="evidence" value="ECO:0007669"/>
    <property type="project" value="TreeGrafter"/>
</dbReference>
<evidence type="ECO:0000313" key="9">
    <source>
        <dbReference type="Proteomes" id="UP000265618"/>
    </source>
</evidence>
<dbReference type="InterPro" id="IPR011335">
    <property type="entry name" value="Restrct_endonuc-II-like"/>
</dbReference>
<reference evidence="7 9" key="2">
    <citation type="journal article" date="2018" name="PLoS ONE">
        <title>The draft genome of Kipferlia bialata reveals reductive genome evolution in fornicate parasites.</title>
        <authorList>
            <person name="Tanifuji G."/>
            <person name="Takabayashi S."/>
            <person name="Kume K."/>
            <person name="Takagi M."/>
            <person name="Nakayama T."/>
            <person name="Kamikawa R."/>
            <person name="Inagaki Y."/>
            <person name="Hashimoto T."/>
        </authorList>
    </citation>
    <scope>NUCLEOTIDE SEQUENCE [LARGE SCALE GENOMIC DNA]</scope>
    <source>
        <strain evidence="7">NY0173</strain>
    </source>
</reference>
<dbReference type="EMBL" id="BDIP01001377">
    <property type="protein sequence ID" value="GIQ84278.1"/>
    <property type="molecule type" value="Genomic_DNA"/>
</dbReference>